<sequence length="324" mass="36386">MVRKVPIHSTTSREVAPNRPQPWSFAINAERASIQSALQQLDLAQQRHNQWYDAVIRTLVCDLPGEPDDIAPDAHHRCPFGRWYYEDAPAVLHQHPGFVAIEEQHERMHELAAKLLGSLGNEQSVSVNDFDAFARALEDLRLEIFTMRRDLENALYSLDELTGAGNRIGMLGVLREQQALVDRAVQSCCVVMIDIDHFKRVNDTWGHPAGDRVLAVSARQLMKQLRPYDKLFRYGGEEFLLSLPDTDLATGHGLAERLRESVARLPIPVDGHAPIHITMSFGIARMEPGLAVEQAIAHADKAMYEAKRDGRNCTRAWVDAMATS</sequence>
<organism evidence="5 6">
    <name type="scientific">Dyella ginsengisoli</name>
    <dbReference type="NCBI Taxonomy" id="363848"/>
    <lineage>
        <taxon>Bacteria</taxon>
        <taxon>Pseudomonadati</taxon>
        <taxon>Pseudomonadota</taxon>
        <taxon>Gammaproteobacteria</taxon>
        <taxon>Lysobacterales</taxon>
        <taxon>Rhodanobacteraceae</taxon>
        <taxon>Dyella</taxon>
    </lineage>
</organism>
<evidence type="ECO:0000256" key="1">
    <source>
        <dbReference type="ARBA" id="ARBA00012528"/>
    </source>
</evidence>
<evidence type="ECO:0000313" key="6">
    <source>
        <dbReference type="Proteomes" id="UP001620460"/>
    </source>
</evidence>
<dbReference type="Gene3D" id="3.30.70.270">
    <property type="match status" value="1"/>
</dbReference>
<keyword evidence="5" id="KW-0808">Transferase</keyword>
<comment type="catalytic activity">
    <reaction evidence="2">
        <text>2 GTP = 3',3'-c-di-GMP + 2 diphosphate</text>
        <dbReference type="Rhea" id="RHEA:24898"/>
        <dbReference type="ChEBI" id="CHEBI:33019"/>
        <dbReference type="ChEBI" id="CHEBI:37565"/>
        <dbReference type="ChEBI" id="CHEBI:58805"/>
        <dbReference type="EC" id="2.7.7.65"/>
    </reaction>
</comment>
<evidence type="ECO:0000256" key="3">
    <source>
        <dbReference type="SAM" id="MobiDB-lite"/>
    </source>
</evidence>
<dbReference type="RefSeq" id="WP_404632852.1">
    <property type="nucleotide sequence ID" value="NZ_JADIKM010000003.1"/>
</dbReference>
<dbReference type="InterPro" id="IPR025991">
    <property type="entry name" value="Chemoreceptor_zinc-bind_dom"/>
</dbReference>
<dbReference type="EC" id="2.7.7.65" evidence="1"/>
<dbReference type="NCBIfam" id="NF007380">
    <property type="entry name" value="PRK09894.1"/>
    <property type="match status" value="1"/>
</dbReference>
<dbReference type="NCBIfam" id="TIGR00254">
    <property type="entry name" value="GGDEF"/>
    <property type="match status" value="1"/>
</dbReference>
<dbReference type="EMBL" id="JADIKM010000003">
    <property type="protein sequence ID" value="MFK2904382.1"/>
    <property type="molecule type" value="Genomic_DNA"/>
</dbReference>
<dbReference type="InterPro" id="IPR043128">
    <property type="entry name" value="Rev_trsase/Diguanyl_cyclase"/>
</dbReference>
<protein>
    <recommendedName>
        <fullName evidence="1">diguanylate cyclase</fullName>
        <ecNumber evidence="1">2.7.7.65</ecNumber>
    </recommendedName>
</protein>
<dbReference type="PANTHER" id="PTHR45138:SF9">
    <property type="entry name" value="DIGUANYLATE CYCLASE DGCM-RELATED"/>
    <property type="match status" value="1"/>
</dbReference>
<dbReference type="Pfam" id="PF13682">
    <property type="entry name" value="CZB"/>
    <property type="match status" value="1"/>
</dbReference>
<dbReference type="Gene3D" id="1.20.120.30">
    <property type="entry name" value="Aspartate receptor, ligand-binding domain"/>
    <property type="match status" value="1"/>
</dbReference>
<dbReference type="InterPro" id="IPR029787">
    <property type="entry name" value="Nucleotide_cyclase"/>
</dbReference>
<feature type="domain" description="GGDEF" evidence="4">
    <location>
        <begin position="186"/>
        <end position="319"/>
    </location>
</feature>
<comment type="caution">
    <text evidence="5">The sequence shown here is derived from an EMBL/GenBank/DDBJ whole genome shotgun (WGS) entry which is preliminary data.</text>
</comment>
<evidence type="ECO:0000259" key="4">
    <source>
        <dbReference type="PROSITE" id="PS50887"/>
    </source>
</evidence>
<keyword evidence="5" id="KW-0548">Nucleotidyltransferase</keyword>
<proteinExistence type="predicted"/>
<feature type="region of interest" description="Disordered" evidence="3">
    <location>
        <begin position="1"/>
        <end position="20"/>
    </location>
</feature>
<dbReference type="InterPro" id="IPR000160">
    <property type="entry name" value="GGDEF_dom"/>
</dbReference>
<dbReference type="InterPro" id="IPR050469">
    <property type="entry name" value="Diguanylate_Cyclase"/>
</dbReference>
<dbReference type="SUPFAM" id="SSF55073">
    <property type="entry name" value="Nucleotide cyclase"/>
    <property type="match status" value="1"/>
</dbReference>
<dbReference type="SMART" id="SM00267">
    <property type="entry name" value="GGDEF"/>
    <property type="match status" value="1"/>
</dbReference>
<dbReference type="CDD" id="cd01949">
    <property type="entry name" value="GGDEF"/>
    <property type="match status" value="1"/>
</dbReference>
<evidence type="ECO:0000313" key="5">
    <source>
        <dbReference type="EMBL" id="MFK2904382.1"/>
    </source>
</evidence>
<dbReference type="PROSITE" id="PS50887">
    <property type="entry name" value="GGDEF"/>
    <property type="match status" value="1"/>
</dbReference>
<dbReference type="PANTHER" id="PTHR45138">
    <property type="entry name" value="REGULATORY COMPONENTS OF SENSORY TRANSDUCTION SYSTEM"/>
    <property type="match status" value="1"/>
</dbReference>
<keyword evidence="6" id="KW-1185">Reference proteome</keyword>
<name>A0ABW8JTA3_9GAMM</name>
<dbReference type="Proteomes" id="UP001620460">
    <property type="component" value="Unassembled WGS sequence"/>
</dbReference>
<dbReference type="GO" id="GO:0052621">
    <property type="term" value="F:diguanylate cyclase activity"/>
    <property type="evidence" value="ECO:0007669"/>
    <property type="project" value="UniProtKB-EC"/>
</dbReference>
<evidence type="ECO:0000256" key="2">
    <source>
        <dbReference type="ARBA" id="ARBA00034247"/>
    </source>
</evidence>
<dbReference type="Pfam" id="PF00990">
    <property type="entry name" value="GGDEF"/>
    <property type="match status" value="1"/>
</dbReference>
<gene>
    <name evidence="5" type="ORF">ISP17_10430</name>
</gene>
<accession>A0ABW8JTA3</accession>
<reference evidence="5 6" key="1">
    <citation type="submission" date="2020-10" db="EMBL/GenBank/DDBJ databases">
        <title>Phylogeny of dyella-like bacteria.</title>
        <authorList>
            <person name="Fu J."/>
        </authorList>
    </citation>
    <scope>NUCLEOTIDE SEQUENCE [LARGE SCALE GENOMIC DNA]</scope>
    <source>
        <strain evidence="5 6">Gsoil3046</strain>
    </source>
</reference>